<dbReference type="PANTHER" id="PTHR42885">
    <property type="entry name" value="HISTIDINOL-PHOSPHATE AMINOTRANSFERASE-RELATED"/>
    <property type="match status" value="1"/>
</dbReference>
<dbReference type="InterPro" id="IPR015422">
    <property type="entry name" value="PyrdxlP-dep_Trfase_small"/>
</dbReference>
<dbReference type="InterPro" id="IPR004839">
    <property type="entry name" value="Aminotransferase_I/II_large"/>
</dbReference>
<dbReference type="PROSITE" id="PS00105">
    <property type="entry name" value="AA_TRANSFER_CLASS_1"/>
    <property type="match status" value="1"/>
</dbReference>
<gene>
    <name evidence="5" type="ORF">EV194_106197</name>
</gene>
<keyword evidence="3" id="KW-0032">Aminotransferase</keyword>
<proteinExistence type="inferred from homology"/>
<reference evidence="5 6" key="1">
    <citation type="submission" date="2019-03" db="EMBL/GenBank/DDBJ databases">
        <title>Genomic Encyclopedia of Type Strains, Phase IV (KMG-IV): sequencing the most valuable type-strain genomes for metagenomic binning, comparative biology and taxonomic classification.</title>
        <authorList>
            <person name="Goeker M."/>
        </authorList>
    </citation>
    <scope>NUCLEOTIDE SEQUENCE [LARGE SCALE GENOMIC DNA]</scope>
    <source>
        <strain evidence="5 6">DSM 24179</strain>
    </source>
</reference>
<evidence type="ECO:0000256" key="1">
    <source>
        <dbReference type="ARBA" id="ARBA00001933"/>
    </source>
</evidence>
<dbReference type="GO" id="GO:0008483">
    <property type="term" value="F:transaminase activity"/>
    <property type="evidence" value="ECO:0007669"/>
    <property type="project" value="UniProtKB-KW"/>
</dbReference>
<dbReference type="AlphaFoldDB" id="A0A4R2GID6"/>
<dbReference type="InterPro" id="IPR015421">
    <property type="entry name" value="PyrdxlP-dep_Trfase_major"/>
</dbReference>
<feature type="domain" description="Aminotransferase class I/classII large" evidence="4">
    <location>
        <begin position="17"/>
        <end position="334"/>
    </location>
</feature>
<dbReference type="EC" id="2.6.1.-" evidence="3"/>
<protein>
    <recommendedName>
        <fullName evidence="3">Aminotransferase</fullName>
        <ecNumber evidence="3">2.6.1.-</ecNumber>
    </recommendedName>
</protein>
<dbReference type="PANTHER" id="PTHR42885:SF1">
    <property type="entry name" value="THREONINE-PHOSPHATE DECARBOXYLASE"/>
    <property type="match status" value="1"/>
</dbReference>
<dbReference type="RefSeq" id="WP_132433937.1">
    <property type="nucleotide sequence ID" value="NZ_SLWK01000006.1"/>
</dbReference>
<evidence type="ECO:0000256" key="2">
    <source>
        <dbReference type="ARBA" id="ARBA00022898"/>
    </source>
</evidence>
<keyword evidence="6" id="KW-1185">Reference proteome</keyword>
<evidence type="ECO:0000256" key="3">
    <source>
        <dbReference type="RuleBase" id="RU000481"/>
    </source>
</evidence>
<dbReference type="SUPFAM" id="SSF53383">
    <property type="entry name" value="PLP-dependent transferases"/>
    <property type="match status" value="1"/>
</dbReference>
<evidence type="ECO:0000259" key="4">
    <source>
        <dbReference type="Pfam" id="PF00155"/>
    </source>
</evidence>
<accession>A0A4R2GID6</accession>
<dbReference type="EMBL" id="SLWK01000006">
    <property type="protein sequence ID" value="TCO08053.1"/>
    <property type="molecule type" value="Genomic_DNA"/>
</dbReference>
<dbReference type="OrthoDB" id="9813612at2"/>
<name>A0A4R2GID6_9BACT</name>
<dbReference type="Proteomes" id="UP000295221">
    <property type="component" value="Unassembled WGS sequence"/>
</dbReference>
<dbReference type="InterPro" id="IPR015424">
    <property type="entry name" value="PyrdxlP-dep_Trfase"/>
</dbReference>
<dbReference type="Pfam" id="PF00155">
    <property type="entry name" value="Aminotran_1_2"/>
    <property type="match status" value="1"/>
</dbReference>
<dbReference type="CDD" id="cd00609">
    <property type="entry name" value="AAT_like"/>
    <property type="match status" value="1"/>
</dbReference>
<keyword evidence="3" id="KW-0808">Transferase</keyword>
<keyword evidence="2" id="KW-0663">Pyridoxal phosphate</keyword>
<evidence type="ECO:0000313" key="5">
    <source>
        <dbReference type="EMBL" id="TCO08053.1"/>
    </source>
</evidence>
<evidence type="ECO:0000313" key="6">
    <source>
        <dbReference type="Proteomes" id="UP000295221"/>
    </source>
</evidence>
<dbReference type="Gene3D" id="3.90.1150.10">
    <property type="entry name" value="Aspartate Aminotransferase, domain 1"/>
    <property type="match status" value="1"/>
</dbReference>
<comment type="similarity">
    <text evidence="3">Belongs to the class-I pyridoxal-phosphate-dependent aminotransferase family.</text>
</comment>
<comment type="cofactor">
    <cofactor evidence="1 3">
        <name>pyridoxal 5'-phosphate</name>
        <dbReference type="ChEBI" id="CHEBI:597326"/>
    </cofactor>
</comment>
<sequence length="342" mass="38193">MLHGHGNDIYQYRKVIKADFSSNIAYGGTHHAVVEHIKQSVQLVRDYPEPDASSLCEAIAKREGVGVENILVTNGSTEAFYLLAQLFKNGKSLIFSPSFAEYEDAATCHGHKINYQPSDTFPGELTERYDCIWLGNPNNPDGVVTDVDVILNFCRTNPDVFLFLDEAYHALCKGYVSPLSLGDIPNNLVVVRSLTKLFALPGLRLGYIVAGEDFCNALRNIKMPWSVNALAIEAGIFIMSRYEYFTPDVDALLNESARFQQQMAKIERISVKPSNCNYFLAEEQRGTAGELKKHLIEEHGFLIRDASNFRGLAPSHFRVAALSPELNNQLVNAIKSWIQKTS</sequence>
<comment type="caution">
    <text evidence="5">The sequence shown here is derived from an EMBL/GenBank/DDBJ whole genome shotgun (WGS) entry which is preliminary data.</text>
</comment>
<dbReference type="Gene3D" id="3.40.640.10">
    <property type="entry name" value="Type I PLP-dependent aspartate aminotransferase-like (Major domain)"/>
    <property type="match status" value="1"/>
</dbReference>
<dbReference type="InterPro" id="IPR004838">
    <property type="entry name" value="NHTrfase_class1_PyrdxlP-BS"/>
</dbReference>
<organism evidence="5 6">
    <name type="scientific">Natronoflexus pectinivorans</name>
    <dbReference type="NCBI Taxonomy" id="682526"/>
    <lineage>
        <taxon>Bacteria</taxon>
        <taxon>Pseudomonadati</taxon>
        <taxon>Bacteroidota</taxon>
        <taxon>Bacteroidia</taxon>
        <taxon>Marinilabiliales</taxon>
        <taxon>Marinilabiliaceae</taxon>
        <taxon>Natronoflexus</taxon>
    </lineage>
</organism>
<dbReference type="GO" id="GO:0030170">
    <property type="term" value="F:pyridoxal phosphate binding"/>
    <property type="evidence" value="ECO:0007669"/>
    <property type="project" value="InterPro"/>
</dbReference>